<dbReference type="KEGG" id="ssl:SS1G_09354"/>
<dbReference type="GO" id="GO:0016491">
    <property type="term" value="F:oxidoreductase activity"/>
    <property type="evidence" value="ECO:0007669"/>
    <property type="project" value="UniProtKB-KW"/>
</dbReference>
<protein>
    <recommendedName>
        <fullName evidence="4">Ferric reductase NAD binding domain-containing protein</fullName>
    </recommendedName>
</protein>
<organism evidence="5 6">
    <name type="scientific">Sclerotinia sclerotiorum (strain ATCC 18683 / 1980 / Ss-1)</name>
    <name type="common">White mold</name>
    <name type="synonym">Whetzelinia sclerotiorum</name>
    <dbReference type="NCBI Taxonomy" id="665079"/>
    <lineage>
        <taxon>Eukaryota</taxon>
        <taxon>Fungi</taxon>
        <taxon>Dikarya</taxon>
        <taxon>Ascomycota</taxon>
        <taxon>Pezizomycotina</taxon>
        <taxon>Leotiomycetes</taxon>
        <taxon>Helotiales</taxon>
        <taxon>Sclerotiniaceae</taxon>
        <taxon>Sclerotinia</taxon>
    </lineage>
</organism>
<dbReference type="InParanoid" id="A7EVJ5"/>
<keyword evidence="3" id="KW-0472">Membrane</keyword>
<proteinExistence type="predicted"/>
<dbReference type="InterPro" id="IPR051410">
    <property type="entry name" value="Ferric/Cupric_Reductase"/>
</dbReference>
<dbReference type="Proteomes" id="UP000001312">
    <property type="component" value="Unassembled WGS sequence"/>
</dbReference>
<keyword evidence="3" id="KW-1133">Transmembrane helix</keyword>
<dbReference type="HOGENOM" id="CLU_1653179_0_0_1"/>
<dbReference type="Pfam" id="PF08030">
    <property type="entry name" value="NAD_binding_6"/>
    <property type="match status" value="1"/>
</dbReference>
<dbReference type="CDD" id="cd06186">
    <property type="entry name" value="NOX_Duox_like_FAD_NADP"/>
    <property type="match status" value="1"/>
</dbReference>
<reference evidence="6" key="1">
    <citation type="journal article" date="2011" name="PLoS Genet.">
        <title>Genomic analysis of the necrotrophic fungal pathogens Sclerotinia sclerotiorum and Botrytis cinerea.</title>
        <authorList>
            <person name="Amselem J."/>
            <person name="Cuomo C.A."/>
            <person name="van Kan J.A."/>
            <person name="Viaud M."/>
            <person name="Benito E.P."/>
            <person name="Couloux A."/>
            <person name="Coutinho P.M."/>
            <person name="de Vries R.P."/>
            <person name="Dyer P.S."/>
            <person name="Fillinger S."/>
            <person name="Fournier E."/>
            <person name="Gout L."/>
            <person name="Hahn M."/>
            <person name="Kohn L."/>
            <person name="Lapalu N."/>
            <person name="Plummer K.M."/>
            <person name="Pradier J.M."/>
            <person name="Quevillon E."/>
            <person name="Sharon A."/>
            <person name="Simon A."/>
            <person name="ten Have A."/>
            <person name="Tudzynski B."/>
            <person name="Tudzynski P."/>
            <person name="Wincker P."/>
            <person name="Andrew M."/>
            <person name="Anthouard V."/>
            <person name="Beever R.E."/>
            <person name="Beffa R."/>
            <person name="Benoit I."/>
            <person name="Bouzid O."/>
            <person name="Brault B."/>
            <person name="Chen Z."/>
            <person name="Choquer M."/>
            <person name="Collemare J."/>
            <person name="Cotton P."/>
            <person name="Danchin E.G."/>
            <person name="Da Silva C."/>
            <person name="Gautier A."/>
            <person name="Giraud C."/>
            <person name="Giraud T."/>
            <person name="Gonzalez C."/>
            <person name="Grossetete S."/>
            <person name="Guldener U."/>
            <person name="Henrissat B."/>
            <person name="Howlett B.J."/>
            <person name="Kodira C."/>
            <person name="Kretschmer M."/>
            <person name="Lappartient A."/>
            <person name="Leroch M."/>
            <person name="Levis C."/>
            <person name="Mauceli E."/>
            <person name="Neuveglise C."/>
            <person name="Oeser B."/>
            <person name="Pearson M."/>
            <person name="Poulain J."/>
            <person name="Poussereau N."/>
            <person name="Quesneville H."/>
            <person name="Rascle C."/>
            <person name="Schumacher J."/>
            <person name="Segurens B."/>
            <person name="Sexton A."/>
            <person name="Silva E."/>
            <person name="Sirven C."/>
            <person name="Soanes D.M."/>
            <person name="Talbot N.J."/>
            <person name="Templeton M."/>
            <person name="Yandava C."/>
            <person name="Yarden O."/>
            <person name="Zeng Q."/>
            <person name="Rollins J.A."/>
            <person name="Lebrun M.H."/>
            <person name="Dickman M."/>
        </authorList>
    </citation>
    <scope>NUCLEOTIDE SEQUENCE [LARGE SCALE GENOMIC DNA]</scope>
    <source>
        <strain evidence="6">ATCC 18683 / 1980 / Ss-1</strain>
    </source>
</reference>
<evidence type="ECO:0000259" key="4">
    <source>
        <dbReference type="Pfam" id="PF08030"/>
    </source>
</evidence>
<evidence type="ECO:0000256" key="3">
    <source>
        <dbReference type="SAM" id="Phobius"/>
    </source>
</evidence>
<evidence type="ECO:0000256" key="1">
    <source>
        <dbReference type="ARBA" id="ARBA00022448"/>
    </source>
</evidence>
<sequence>MYLFLSDMGVRRRFQAHPFVIAWWDDSLKATKVSFLIEPSNGLTSKLIGRGSLRSVVMDGPYGKDLRLDNFETVILVAKGIGIAGIIPYVRSLTYRRVNKDKNYDSYRRGLITRKIDLYWVLEDNCQEDWISDWLVDLQMRDSEKVVIHCNMPNFRAEKC</sequence>
<dbReference type="OMA" id="MIHGYNT"/>
<evidence type="ECO:0000313" key="5">
    <source>
        <dbReference type="EMBL" id="EDN93487.1"/>
    </source>
</evidence>
<dbReference type="GeneID" id="5485651"/>
<keyword evidence="2" id="KW-0560">Oxidoreductase</keyword>
<dbReference type="SUPFAM" id="SSF52343">
    <property type="entry name" value="Ferredoxin reductase-like, C-terminal NADP-linked domain"/>
    <property type="match status" value="1"/>
</dbReference>
<name>A7EVJ5_SCLS1</name>
<keyword evidence="3" id="KW-0812">Transmembrane</keyword>
<gene>
    <name evidence="5" type="ORF">SS1G_09354</name>
</gene>
<feature type="transmembrane region" description="Helical" evidence="3">
    <location>
        <begin position="71"/>
        <end position="90"/>
    </location>
</feature>
<evidence type="ECO:0000256" key="2">
    <source>
        <dbReference type="ARBA" id="ARBA00023002"/>
    </source>
</evidence>
<dbReference type="InterPro" id="IPR013121">
    <property type="entry name" value="Fe_red_NAD-bd_6"/>
</dbReference>
<keyword evidence="1" id="KW-0813">Transport</keyword>
<dbReference type="AlphaFoldDB" id="A7EVJ5"/>
<evidence type="ECO:0000313" key="6">
    <source>
        <dbReference type="Proteomes" id="UP000001312"/>
    </source>
</evidence>
<dbReference type="PANTHER" id="PTHR32361">
    <property type="entry name" value="FERRIC/CUPRIC REDUCTASE TRANSMEMBRANE COMPONENT"/>
    <property type="match status" value="1"/>
</dbReference>
<dbReference type="InterPro" id="IPR039261">
    <property type="entry name" value="FNR_nucleotide-bd"/>
</dbReference>
<dbReference type="EMBL" id="CH476633">
    <property type="protein sequence ID" value="EDN93487.1"/>
    <property type="molecule type" value="Genomic_DNA"/>
</dbReference>
<keyword evidence="6" id="KW-1185">Reference proteome</keyword>
<feature type="domain" description="Ferric reductase NAD binding" evidence="4">
    <location>
        <begin position="71"/>
        <end position="150"/>
    </location>
</feature>
<accession>A7EVJ5</accession>
<dbReference type="PANTHER" id="PTHR32361:SF9">
    <property type="entry name" value="FERRIC REDUCTASE TRANSMEMBRANE COMPONENT 3-RELATED"/>
    <property type="match status" value="1"/>
</dbReference>
<dbReference type="Gene3D" id="3.40.50.80">
    <property type="entry name" value="Nucleotide-binding domain of ferredoxin-NADP reductase (FNR) module"/>
    <property type="match status" value="1"/>
</dbReference>
<dbReference type="RefSeq" id="XP_001589632.1">
    <property type="nucleotide sequence ID" value="XM_001589582.1"/>
</dbReference>